<reference evidence="2" key="1">
    <citation type="submission" date="2022-03" db="EMBL/GenBank/DDBJ databases">
        <title>Pseudomonas marianensis sp. nov., a marine bacterium isolated from deep-sea sediments of the Mariana Trench.</title>
        <authorList>
            <person name="Wei Y."/>
        </authorList>
    </citation>
    <scope>NUCLEOTIDE SEQUENCE</scope>
    <source>
        <strain evidence="2">PS1</strain>
    </source>
</reference>
<dbReference type="EMBL" id="JALGRD010000006">
    <property type="protein sequence ID" value="MCJ0974177.1"/>
    <property type="molecule type" value="Genomic_DNA"/>
</dbReference>
<proteinExistence type="predicted"/>
<feature type="region of interest" description="Disordered" evidence="1">
    <location>
        <begin position="1"/>
        <end position="49"/>
    </location>
</feature>
<dbReference type="Proteomes" id="UP001139682">
    <property type="component" value="Unassembled WGS sequence"/>
</dbReference>
<feature type="compositionally biased region" description="Acidic residues" evidence="1">
    <location>
        <begin position="28"/>
        <end position="39"/>
    </location>
</feature>
<accession>A0A9X1W6A3</accession>
<dbReference type="RefSeq" id="WP_243606256.1">
    <property type="nucleotide sequence ID" value="NZ_JALGRD010000006.1"/>
</dbReference>
<evidence type="ECO:0000313" key="2">
    <source>
        <dbReference type="EMBL" id="MCJ0974177.1"/>
    </source>
</evidence>
<sequence length="49" mass="5422">MNSKPEENEEQDPPDITMTDGGEKEPGEDPDFDDSELDGPTESRGQEEP</sequence>
<comment type="caution">
    <text evidence="2">The sequence shown here is derived from an EMBL/GenBank/DDBJ whole genome shotgun (WGS) entry which is preliminary data.</text>
</comment>
<keyword evidence="3" id="KW-1185">Reference proteome</keyword>
<protein>
    <submittedName>
        <fullName evidence="2">Uncharacterized protein</fullName>
    </submittedName>
</protein>
<evidence type="ECO:0000313" key="3">
    <source>
        <dbReference type="Proteomes" id="UP001139682"/>
    </source>
</evidence>
<evidence type="ECO:0000256" key="1">
    <source>
        <dbReference type="SAM" id="MobiDB-lite"/>
    </source>
</evidence>
<name>A0A9X1W6A3_9GAMM</name>
<organism evidence="2 3">
    <name type="scientific">Stutzerimonas marianensis</name>
    <dbReference type="NCBI Taxonomy" id="2929513"/>
    <lineage>
        <taxon>Bacteria</taxon>
        <taxon>Pseudomonadati</taxon>
        <taxon>Pseudomonadota</taxon>
        <taxon>Gammaproteobacteria</taxon>
        <taxon>Pseudomonadales</taxon>
        <taxon>Pseudomonadaceae</taxon>
        <taxon>Stutzerimonas</taxon>
    </lineage>
</organism>
<dbReference type="AlphaFoldDB" id="A0A9X1W6A3"/>
<gene>
    <name evidence="2" type="ORF">MST27_12435</name>
</gene>